<dbReference type="PANTHER" id="PTHR37423">
    <property type="entry name" value="SOLUBLE LYTIC MUREIN TRANSGLYCOSYLASE-RELATED"/>
    <property type="match status" value="1"/>
</dbReference>
<dbReference type="InterPro" id="IPR008258">
    <property type="entry name" value="Transglycosylase_SLT_dom_1"/>
</dbReference>
<evidence type="ECO:0000256" key="1">
    <source>
        <dbReference type="ARBA" id="ARBA00007734"/>
    </source>
</evidence>
<feature type="chain" id="PRO_5026722273" description="Transglycosylase SLT domain-containing protein" evidence="2">
    <location>
        <begin position="31"/>
        <end position="233"/>
    </location>
</feature>
<comment type="similarity">
    <text evidence="1">Belongs to the transglycosylase Slt family.</text>
</comment>
<dbReference type="SUPFAM" id="SSF53955">
    <property type="entry name" value="Lysozyme-like"/>
    <property type="match status" value="1"/>
</dbReference>
<protein>
    <recommendedName>
        <fullName evidence="3">Transglycosylase SLT domain-containing protein</fullName>
    </recommendedName>
</protein>
<gene>
    <name evidence="4" type="ORF">LMG27174_06311</name>
</gene>
<dbReference type="Proteomes" id="UP000494205">
    <property type="component" value="Unassembled WGS sequence"/>
</dbReference>
<evidence type="ECO:0000259" key="3">
    <source>
        <dbReference type="Pfam" id="PF01464"/>
    </source>
</evidence>
<evidence type="ECO:0000256" key="2">
    <source>
        <dbReference type="SAM" id="SignalP"/>
    </source>
</evidence>
<organism evidence="4 5">
    <name type="scientific">Paraburkholderia rhynchosiae</name>
    <dbReference type="NCBI Taxonomy" id="487049"/>
    <lineage>
        <taxon>Bacteria</taxon>
        <taxon>Pseudomonadati</taxon>
        <taxon>Pseudomonadota</taxon>
        <taxon>Betaproteobacteria</taxon>
        <taxon>Burkholderiales</taxon>
        <taxon>Burkholderiaceae</taxon>
        <taxon>Paraburkholderia</taxon>
    </lineage>
</organism>
<name>A0A6J5CJF7_9BURK</name>
<sequence length="233" mass="24297">MRTFFPQMYPMSRLLCLILLSLGLAQTAIAEENGDHMSAYLTQKFGLAKEKAQKISDAVQSAASKYSLPPALLLAIISIESRFKEKAKGANGATGLMQVVPSAHRGLLRNVKDLTEPTANIEVGSAILYGYMRSANGDMNAALRNYGGSQAYAQKVSLRAGDFADVGTPQDIVKPVNAQADMCDARAADRCPVTGNWSNAFTIPSVGAVGAASAAGAGLNGAVSSTGLPPTSN</sequence>
<accession>A0A6J5CJF7</accession>
<dbReference type="EMBL" id="CADIJZ010000034">
    <property type="protein sequence ID" value="CAB3736763.1"/>
    <property type="molecule type" value="Genomic_DNA"/>
</dbReference>
<dbReference type="AlphaFoldDB" id="A0A6J5CJF7"/>
<feature type="domain" description="Transglycosylase SLT" evidence="3">
    <location>
        <begin position="58"/>
        <end position="149"/>
    </location>
</feature>
<dbReference type="Pfam" id="PF01464">
    <property type="entry name" value="SLT"/>
    <property type="match status" value="1"/>
</dbReference>
<dbReference type="Gene3D" id="1.10.530.10">
    <property type="match status" value="1"/>
</dbReference>
<reference evidence="4 5" key="1">
    <citation type="submission" date="2020-04" db="EMBL/GenBank/DDBJ databases">
        <authorList>
            <person name="De Canck E."/>
        </authorList>
    </citation>
    <scope>NUCLEOTIDE SEQUENCE [LARGE SCALE GENOMIC DNA]</scope>
    <source>
        <strain evidence="4 5">LMG 27174</strain>
    </source>
</reference>
<dbReference type="PANTHER" id="PTHR37423:SF2">
    <property type="entry name" value="MEMBRANE-BOUND LYTIC MUREIN TRANSGLYCOSYLASE C"/>
    <property type="match status" value="1"/>
</dbReference>
<evidence type="ECO:0000313" key="5">
    <source>
        <dbReference type="Proteomes" id="UP000494205"/>
    </source>
</evidence>
<feature type="signal peptide" evidence="2">
    <location>
        <begin position="1"/>
        <end position="30"/>
    </location>
</feature>
<evidence type="ECO:0000313" key="4">
    <source>
        <dbReference type="EMBL" id="CAB3736763.1"/>
    </source>
</evidence>
<keyword evidence="2" id="KW-0732">Signal</keyword>
<proteinExistence type="inferred from homology"/>
<dbReference type="InterPro" id="IPR023346">
    <property type="entry name" value="Lysozyme-like_dom_sf"/>
</dbReference>